<dbReference type="GO" id="GO:0070006">
    <property type="term" value="F:metalloaminopeptidase activity"/>
    <property type="evidence" value="ECO:0007669"/>
    <property type="project" value="TreeGrafter"/>
</dbReference>
<evidence type="ECO:0000259" key="3">
    <source>
        <dbReference type="Pfam" id="PF01433"/>
    </source>
</evidence>
<keyword evidence="6" id="KW-0031">Aminopeptidase</keyword>
<dbReference type="GO" id="GO:0043171">
    <property type="term" value="P:peptide catabolic process"/>
    <property type="evidence" value="ECO:0007669"/>
    <property type="project" value="TreeGrafter"/>
</dbReference>
<accession>A0A4C1W8E5</accession>
<dbReference type="Gene3D" id="2.60.40.1910">
    <property type="match status" value="1"/>
</dbReference>
<dbReference type="InterPro" id="IPR014782">
    <property type="entry name" value="Peptidase_M1_dom"/>
</dbReference>
<evidence type="ECO:0000313" key="7">
    <source>
        <dbReference type="Proteomes" id="UP000299102"/>
    </source>
</evidence>
<organism evidence="6 7">
    <name type="scientific">Eumeta variegata</name>
    <name type="common">Bagworm moth</name>
    <name type="synonym">Eumeta japonica</name>
    <dbReference type="NCBI Taxonomy" id="151549"/>
    <lineage>
        <taxon>Eukaryota</taxon>
        <taxon>Metazoa</taxon>
        <taxon>Ecdysozoa</taxon>
        <taxon>Arthropoda</taxon>
        <taxon>Hexapoda</taxon>
        <taxon>Insecta</taxon>
        <taxon>Pterygota</taxon>
        <taxon>Neoptera</taxon>
        <taxon>Endopterygota</taxon>
        <taxon>Lepidoptera</taxon>
        <taxon>Glossata</taxon>
        <taxon>Ditrysia</taxon>
        <taxon>Tineoidea</taxon>
        <taxon>Psychidae</taxon>
        <taxon>Oiketicinae</taxon>
        <taxon>Eumeta</taxon>
    </lineage>
</organism>
<proteinExistence type="inferred from homology"/>
<dbReference type="Gene3D" id="1.25.50.20">
    <property type="match status" value="1"/>
</dbReference>
<dbReference type="PANTHER" id="PTHR11533:SF294">
    <property type="entry name" value="THYROTROPIN-RELEASING HORMONE-DEGRADING ECTOENZYME"/>
    <property type="match status" value="1"/>
</dbReference>
<dbReference type="Gene3D" id="1.10.390.10">
    <property type="entry name" value="Neutral Protease Domain 2"/>
    <property type="match status" value="1"/>
</dbReference>
<sequence>MIKRKPAWRMIILSCLLISFNFKVDCLPIITSDHSIDLGDSLAVPEDITSAEENDIPDVAAHEKIEETSDEQKMAAIRTTLPIISHDGFYNLNNSIHVSGENDVMNAAEIENTEDEQTKVETGVPSNTVVNTQQAATPMLRNLRDGQIVLSYSVEITPNGDTFLGRAIIQVELTDEWGLVTLHAEDLNIFSIQYGFMNLDAPLELPPGDYDLEDGVLEMWPEEAAAYVFLIEYEGQIRNDGRGVYRGTYDDNSYLAMNLYPTHARRVYPCMDLLTAGAPLTMTFHNEEYNNIIGSSLNDGTVREAEFLPIMSPTHLWTLVAHNFANLINPGDRLRMLSRVGVSGQDSYASIVTQNVINFLNEYTGKNYFEIDASQDQNLNIFAMPDLTQPWHSLSSVAIWEPYMLMENTYSAKQQKLALMKMAETYAGQWFGYVIFPQNWRFAWVTEALGRHAAYEAAMEADSRMDMIEVLVADVIQESMLRDGYASANVMQPDDPLDEEVLIRDHVNGLIKYKGPALMHMLKLILGQNEDYVQIGANALINGRTLQAVSSQHFFASLNNRWNSEPVKLIDNIEEYLEPWITTNGYPILHVQFRSGSVLLQQERFGFTAREVTHYNIPITYTTSLNPDFENVYPVQMIDDQNVLSLFLPEEEWILFNIQGRGYYRVNYDEEMWERIIEALEDPDRREMIHPLNRATDSVELLFFYLQLVDDVLNLARAGKLDYETAFRVVLTMEHETNYAVWKAFVRNMDFLRKRLVAHVTLDEDLDPDIYLRMVRRTIGTLEQELTFYPDILVQEDTSVAMARGLVMDHACRANYAPCIAAAIDWFYDPNSAEPAVNPNIPYDIRPAVYCTMVREGDDQVIEALWARYEIEATHYERVVILESLGCSRDQDLLRELLQETLDQGGRFPKTERSRFMMSVMESSYDNAELALNFFRSNTNAIRDAYGGNEVIEEMLFVMSENTAEFFLADSQSSDSHFTATYPKFQFNTWVFLQNNNLDDNQEIAERAAANAMENLEWDETLLDIVYEWIDENDAAGAGAAFALLLVPALVALLNQ</sequence>
<dbReference type="InterPro" id="IPR027268">
    <property type="entry name" value="Peptidase_M4/M1_CTD_sf"/>
</dbReference>
<dbReference type="GO" id="GO:0042277">
    <property type="term" value="F:peptide binding"/>
    <property type="evidence" value="ECO:0007669"/>
    <property type="project" value="TreeGrafter"/>
</dbReference>
<comment type="caution">
    <text evidence="6">The sequence shown here is derived from an EMBL/GenBank/DDBJ whole genome shotgun (WGS) entry which is preliminary data.</text>
</comment>
<dbReference type="Proteomes" id="UP000299102">
    <property type="component" value="Unassembled WGS sequence"/>
</dbReference>
<dbReference type="SUPFAM" id="SSF55486">
    <property type="entry name" value="Metalloproteases ('zincins'), catalytic domain"/>
    <property type="match status" value="1"/>
</dbReference>
<dbReference type="SUPFAM" id="SSF63737">
    <property type="entry name" value="Leukotriene A4 hydrolase N-terminal domain"/>
    <property type="match status" value="1"/>
</dbReference>
<dbReference type="GO" id="GO:0005615">
    <property type="term" value="C:extracellular space"/>
    <property type="evidence" value="ECO:0007669"/>
    <property type="project" value="TreeGrafter"/>
</dbReference>
<dbReference type="GO" id="GO:0016020">
    <property type="term" value="C:membrane"/>
    <property type="evidence" value="ECO:0007669"/>
    <property type="project" value="TreeGrafter"/>
</dbReference>
<dbReference type="GO" id="GO:0008270">
    <property type="term" value="F:zinc ion binding"/>
    <property type="evidence" value="ECO:0007669"/>
    <property type="project" value="InterPro"/>
</dbReference>
<comment type="similarity">
    <text evidence="1">Belongs to the peptidase M1 family.</text>
</comment>
<protein>
    <submittedName>
        <fullName evidence="6">Membrane alanyl aminopeptidase</fullName>
    </submittedName>
</protein>
<evidence type="ECO:0000259" key="4">
    <source>
        <dbReference type="Pfam" id="PF11838"/>
    </source>
</evidence>
<dbReference type="Pfam" id="PF17900">
    <property type="entry name" value="Peptidase_M1_N"/>
    <property type="match status" value="1"/>
</dbReference>
<feature type="domain" description="Peptidase M1 membrane alanine aminopeptidase" evidence="3">
    <location>
        <begin position="395"/>
        <end position="578"/>
    </location>
</feature>
<gene>
    <name evidence="6" type="ORF">EVAR_95134_1</name>
</gene>
<dbReference type="InterPro" id="IPR050344">
    <property type="entry name" value="Peptidase_M1_aminopeptidases"/>
</dbReference>
<keyword evidence="6" id="KW-0378">Hydrolase</keyword>
<keyword evidence="6" id="KW-0645">Protease</keyword>
<feature type="chain" id="PRO_5020021715" evidence="2">
    <location>
        <begin position="27"/>
        <end position="1056"/>
    </location>
</feature>
<dbReference type="InterPro" id="IPR045357">
    <property type="entry name" value="Aminopeptidase_N-like_N"/>
</dbReference>
<dbReference type="Pfam" id="PF11838">
    <property type="entry name" value="ERAP1_C"/>
    <property type="match status" value="1"/>
</dbReference>
<dbReference type="OrthoDB" id="5852408at2759"/>
<dbReference type="Gene3D" id="2.60.40.1730">
    <property type="entry name" value="tricorn interacting facor f3 domain"/>
    <property type="match status" value="1"/>
</dbReference>
<dbReference type="InterPro" id="IPR042097">
    <property type="entry name" value="Aminopeptidase_N-like_N_sf"/>
</dbReference>
<evidence type="ECO:0000256" key="2">
    <source>
        <dbReference type="SAM" id="SignalP"/>
    </source>
</evidence>
<dbReference type="STRING" id="151549.A0A4C1W8E5"/>
<feature type="domain" description="Aminopeptidase N-like N-terminal" evidence="5">
    <location>
        <begin position="152"/>
        <end position="273"/>
    </location>
</feature>
<reference evidence="6 7" key="1">
    <citation type="journal article" date="2019" name="Commun. Biol.">
        <title>The bagworm genome reveals a unique fibroin gene that provides high tensile strength.</title>
        <authorList>
            <person name="Kono N."/>
            <person name="Nakamura H."/>
            <person name="Ohtoshi R."/>
            <person name="Tomita M."/>
            <person name="Numata K."/>
            <person name="Arakawa K."/>
        </authorList>
    </citation>
    <scope>NUCLEOTIDE SEQUENCE [LARGE SCALE GENOMIC DNA]</scope>
</reference>
<dbReference type="Pfam" id="PF01433">
    <property type="entry name" value="Peptidase_M1"/>
    <property type="match status" value="1"/>
</dbReference>
<dbReference type="EMBL" id="BGZK01000483">
    <property type="protein sequence ID" value="GBP46434.1"/>
    <property type="molecule type" value="Genomic_DNA"/>
</dbReference>
<dbReference type="AlphaFoldDB" id="A0A4C1W8E5"/>
<dbReference type="InterPro" id="IPR024571">
    <property type="entry name" value="ERAP1-like_C_dom"/>
</dbReference>
<evidence type="ECO:0000313" key="6">
    <source>
        <dbReference type="EMBL" id="GBP46434.1"/>
    </source>
</evidence>
<feature type="domain" description="ERAP1-like C-terminal" evidence="4">
    <location>
        <begin position="653"/>
        <end position="957"/>
    </location>
</feature>
<keyword evidence="2" id="KW-0732">Signal</keyword>
<keyword evidence="7" id="KW-1185">Reference proteome</keyword>
<evidence type="ECO:0000256" key="1">
    <source>
        <dbReference type="ARBA" id="ARBA00010136"/>
    </source>
</evidence>
<name>A0A4C1W8E5_EUMVA</name>
<dbReference type="GO" id="GO:0006508">
    <property type="term" value="P:proteolysis"/>
    <property type="evidence" value="ECO:0007669"/>
    <property type="project" value="TreeGrafter"/>
</dbReference>
<dbReference type="GO" id="GO:0005737">
    <property type="term" value="C:cytoplasm"/>
    <property type="evidence" value="ECO:0007669"/>
    <property type="project" value="TreeGrafter"/>
</dbReference>
<feature type="signal peptide" evidence="2">
    <location>
        <begin position="1"/>
        <end position="26"/>
    </location>
</feature>
<evidence type="ECO:0000259" key="5">
    <source>
        <dbReference type="Pfam" id="PF17900"/>
    </source>
</evidence>
<dbReference type="PANTHER" id="PTHR11533">
    <property type="entry name" value="PROTEASE M1 ZINC METALLOPROTEASE"/>
    <property type="match status" value="1"/>
</dbReference>